<evidence type="ECO:0000313" key="1">
    <source>
        <dbReference type="EMBL" id="NHC14285.1"/>
    </source>
</evidence>
<dbReference type="InterPro" id="IPR046041">
    <property type="entry name" value="DUF5999"/>
</dbReference>
<dbReference type="RefSeq" id="WP_166281648.1">
    <property type="nucleotide sequence ID" value="NZ_JAANNP010000005.1"/>
</dbReference>
<proteinExistence type="predicted"/>
<reference evidence="1 2" key="1">
    <citation type="submission" date="2020-03" db="EMBL/GenBank/DDBJ databases">
        <title>Two novel Motilibacter sp.</title>
        <authorList>
            <person name="Liu S."/>
        </authorList>
    </citation>
    <scope>NUCLEOTIDE SEQUENCE [LARGE SCALE GENOMIC DNA]</scope>
    <source>
        <strain evidence="1 2">E257</strain>
    </source>
</reference>
<organism evidence="1 2">
    <name type="scientific">Motilibacter deserti</name>
    <dbReference type="NCBI Taxonomy" id="2714956"/>
    <lineage>
        <taxon>Bacteria</taxon>
        <taxon>Bacillati</taxon>
        <taxon>Actinomycetota</taxon>
        <taxon>Actinomycetes</taxon>
        <taxon>Motilibacterales</taxon>
        <taxon>Motilibacteraceae</taxon>
        <taxon>Motilibacter</taxon>
    </lineage>
</organism>
<accession>A0ABX0GXE4</accession>
<gene>
    <name evidence="1" type="ORF">G9H71_10885</name>
</gene>
<dbReference type="Proteomes" id="UP000800981">
    <property type="component" value="Unassembled WGS sequence"/>
</dbReference>
<protein>
    <submittedName>
        <fullName evidence="1">Uncharacterized protein</fullName>
    </submittedName>
</protein>
<dbReference type="EMBL" id="JAANNP010000005">
    <property type="protein sequence ID" value="NHC14285.1"/>
    <property type="molecule type" value="Genomic_DNA"/>
</dbReference>
<dbReference type="Pfam" id="PF19462">
    <property type="entry name" value="DUF5999"/>
    <property type="match status" value="1"/>
</dbReference>
<keyword evidence="2" id="KW-1185">Reference proteome</keyword>
<evidence type="ECO:0000313" key="2">
    <source>
        <dbReference type="Proteomes" id="UP000800981"/>
    </source>
</evidence>
<name>A0ABX0GXE4_9ACTN</name>
<comment type="caution">
    <text evidence="1">The sequence shown here is derived from an EMBL/GenBank/DDBJ whole genome shotgun (WGS) entry which is preliminary data.</text>
</comment>
<sequence>MKCTHVPACPAADALDHEAAAIVSGHPEQGWFLLCNGVVIFDDTGHLLPNGRAVAPHRAVSNAA</sequence>